<sequence length="60" mass="6939">MLCRVRPWEAVLDTGSVGVMYRVSTFFRKLSRILDCEFVFNLNNRCLGQIQEVGQARVES</sequence>
<protein>
    <submittedName>
        <fullName evidence="1">Uncharacterized protein</fullName>
    </submittedName>
</protein>
<dbReference type="EMBL" id="JANAVB010026797">
    <property type="protein sequence ID" value="KAJ6818987.1"/>
    <property type="molecule type" value="Genomic_DNA"/>
</dbReference>
<reference evidence="1" key="2">
    <citation type="submission" date="2023-04" db="EMBL/GenBank/DDBJ databases">
        <authorList>
            <person name="Bruccoleri R.E."/>
            <person name="Oakeley E.J."/>
            <person name="Faust A.-M."/>
            <person name="Dessus-Babus S."/>
            <person name="Altorfer M."/>
            <person name="Burckhardt D."/>
            <person name="Oertli M."/>
            <person name="Naumann U."/>
            <person name="Petersen F."/>
            <person name="Wong J."/>
        </authorList>
    </citation>
    <scope>NUCLEOTIDE SEQUENCE</scope>
    <source>
        <strain evidence="1">GSM-AAB239-AS_SAM_17_03QT</strain>
        <tissue evidence="1">Leaf</tissue>
    </source>
</reference>
<gene>
    <name evidence="1" type="ORF">M6B38_404705</name>
</gene>
<evidence type="ECO:0000313" key="2">
    <source>
        <dbReference type="Proteomes" id="UP001140949"/>
    </source>
</evidence>
<comment type="caution">
    <text evidence="1">The sequence shown here is derived from an EMBL/GenBank/DDBJ whole genome shotgun (WGS) entry which is preliminary data.</text>
</comment>
<dbReference type="AlphaFoldDB" id="A0AAX6FRQ9"/>
<reference evidence="1" key="1">
    <citation type="journal article" date="2023" name="GigaByte">
        <title>Genome assembly of the bearded iris, Iris pallida Lam.</title>
        <authorList>
            <person name="Bruccoleri R.E."/>
            <person name="Oakeley E.J."/>
            <person name="Faust A.M.E."/>
            <person name="Altorfer M."/>
            <person name="Dessus-Babus S."/>
            <person name="Burckhardt D."/>
            <person name="Oertli M."/>
            <person name="Naumann U."/>
            <person name="Petersen F."/>
            <person name="Wong J."/>
        </authorList>
    </citation>
    <scope>NUCLEOTIDE SEQUENCE</scope>
    <source>
        <strain evidence="1">GSM-AAB239-AS_SAM_17_03QT</strain>
    </source>
</reference>
<evidence type="ECO:0000313" key="1">
    <source>
        <dbReference type="EMBL" id="KAJ6818987.1"/>
    </source>
</evidence>
<accession>A0AAX6FRQ9</accession>
<proteinExistence type="predicted"/>
<name>A0AAX6FRQ9_IRIPA</name>
<organism evidence="1 2">
    <name type="scientific">Iris pallida</name>
    <name type="common">Sweet iris</name>
    <dbReference type="NCBI Taxonomy" id="29817"/>
    <lineage>
        <taxon>Eukaryota</taxon>
        <taxon>Viridiplantae</taxon>
        <taxon>Streptophyta</taxon>
        <taxon>Embryophyta</taxon>
        <taxon>Tracheophyta</taxon>
        <taxon>Spermatophyta</taxon>
        <taxon>Magnoliopsida</taxon>
        <taxon>Liliopsida</taxon>
        <taxon>Asparagales</taxon>
        <taxon>Iridaceae</taxon>
        <taxon>Iridoideae</taxon>
        <taxon>Irideae</taxon>
        <taxon>Iris</taxon>
    </lineage>
</organism>
<keyword evidence="2" id="KW-1185">Reference proteome</keyword>
<dbReference type="Proteomes" id="UP001140949">
    <property type="component" value="Unassembled WGS sequence"/>
</dbReference>